<keyword evidence="6" id="KW-0460">Magnesium</keyword>
<comment type="caution">
    <text evidence="8">The sequence shown here is derived from an EMBL/GenBank/DDBJ whole genome shotgun (WGS) entry which is preliminary data.</text>
</comment>
<evidence type="ECO:0000256" key="6">
    <source>
        <dbReference type="HAMAP-Rule" id="MF_00020"/>
    </source>
</evidence>
<accession>A0A414NH49</accession>
<feature type="site" description="Transition state stabilizer" evidence="6">
    <location>
        <position position="231"/>
    </location>
</feature>
<dbReference type="InterPro" id="IPR000890">
    <property type="entry name" value="Aliphatic_acid_kin_short-chain"/>
</dbReference>
<dbReference type="PROSITE" id="PS01075">
    <property type="entry name" value="ACETATE_KINASE_1"/>
    <property type="match status" value="1"/>
</dbReference>
<comment type="pathway">
    <text evidence="6">Metabolic intermediate biosynthesis; acetyl-CoA biosynthesis; acetyl-CoA from acetate: step 1/2.</text>
</comment>
<dbReference type="PRINTS" id="PR00471">
    <property type="entry name" value="ACETATEKNASE"/>
</dbReference>
<dbReference type="FunCoup" id="A0A414NH49">
    <property type="interactions" value="59"/>
</dbReference>
<gene>
    <name evidence="6" type="primary">ackA</name>
    <name evidence="8" type="ORF">DW682_05220</name>
</gene>
<dbReference type="GO" id="GO:0005737">
    <property type="term" value="C:cytoplasm"/>
    <property type="evidence" value="ECO:0007669"/>
    <property type="project" value="UniProtKB-SubCell"/>
</dbReference>
<feature type="site" description="Transition state stabilizer" evidence="6">
    <location>
        <position position="172"/>
    </location>
</feature>
<evidence type="ECO:0000313" key="8">
    <source>
        <dbReference type="EMBL" id="RHF39068.1"/>
    </source>
</evidence>
<keyword evidence="6" id="KW-0479">Metal-binding</keyword>
<comment type="similarity">
    <text evidence="1 6 7">Belongs to the acetokinase family.</text>
</comment>
<dbReference type="InterPro" id="IPR004372">
    <property type="entry name" value="Ac/propionate_kinase"/>
</dbReference>
<feature type="binding site" evidence="6">
    <location>
        <begin position="321"/>
        <end position="325"/>
    </location>
    <ligand>
        <name>ATP</name>
        <dbReference type="ChEBI" id="CHEBI:30616"/>
    </ligand>
</feature>
<evidence type="ECO:0000256" key="7">
    <source>
        <dbReference type="RuleBase" id="RU003835"/>
    </source>
</evidence>
<keyword evidence="4 6" id="KW-0418">Kinase</keyword>
<comment type="cofactor">
    <cofactor evidence="6">
        <name>Mg(2+)</name>
        <dbReference type="ChEBI" id="CHEBI:18420"/>
    </cofactor>
    <cofactor evidence="6">
        <name>Mn(2+)</name>
        <dbReference type="ChEBI" id="CHEBI:29035"/>
    </cofactor>
    <text evidence="6">Mg(2+). Can also accept Mn(2+).</text>
</comment>
<protein>
    <recommendedName>
        <fullName evidence="6">Acetate kinase</fullName>
        <ecNumber evidence="6">2.7.2.1</ecNumber>
    </recommendedName>
    <alternativeName>
        <fullName evidence="6">Acetokinase</fullName>
    </alternativeName>
</protein>
<feature type="binding site" evidence="6">
    <location>
        <position position="7"/>
    </location>
    <ligand>
        <name>Mg(2+)</name>
        <dbReference type="ChEBI" id="CHEBI:18420"/>
    </ligand>
</feature>
<feature type="binding site" evidence="6">
    <location>
        <begin position="198"/>
        <end position="202"/>
    </location>
    <ligand>
        <name>ATP</name>
        <dbReference type="ChEBI" id="CHEBI:30616"/>
    </ligand>
</feature>
<keyword evidence="5 6" id="KW-0067">ATP-binding</keyword>
<dbReference type="GO" id="GO:0005524">
    <property type="term" value="F:ATP binding"/>
    <property type="evidence" value="ECO:0007669"/>
    <property type="project" value="UniProtKB-KW"/>
</dbReference>
<evidence type="ECO:0000313" key="9">
    <source>
        <dbReference type="Proteomes" id="UP000283983"/>
    </source>
</evidence>
<dbReference type="Pfam" id="PF00871">
    <property type="entry name" value="Acetate_kinase"/>
    <property type="match status" value="1"/>
</dbReference>
<feature type="binding site" evidence="6">
    <location>
        <begin position="273"/>
        <end position="275"/>
    </location>
    <ligand>
        <name>ATP</name>
        <dbReference type="ChEBI" id="CHEBI:30616"/>
    </ligand>
</feature>
<dbReference type="GO" id="GO:0008776">
    <property type="term" value="F:acetate kinase activity"/>
    <property type="evidence" value="ECO:0007669"/>
    <property type="project" value="UniProtKB-UniRule"/>
</dbReference>
<evidence type="ECO:0000256" key="2">
    <source>
        <dbReference type="ARBA" id="ARBA00022679"/>
    </source>
</evidence>
<dbReference type="GO" id="GO:0006085">
    <property type="term" value="P:acetyl-CoA biosynthetic process"/>
    <property type="evidence" value="ECO:0007669"/>
    <property type="project" value="UniProtKB-UniRule"/>
</dbReference>
<feature type="binding site" evidence="6">
    <location>
        <position position="14"/>
    </location>
    <ligand>
        <name>ATP</name>
        <dbReference type="ChEBI" id="CHEBI:30616"/>
    </ligand>
</feature>
<comment type="subunit">
    <text evidence="6">Homodimer.</text>
</comment>
<dbReference type="AlphaFoldDB" id="A0A414NH49"/>
<dbReference type="Gene3D" id="3.30.420.40">
    <property type="match status" value="2"/>
</dbReference>
<dbReference type="InterPro" id="IPR043129">
    <property type="entry name" value="ATPase_NBD"/>
</dbReference>
<dbReference type="PROSITE" id="PS01076">
    <property type="entry name" value="ACETATE_KINASE_2"/>
    <property type="match status" value="1"/>
</dbReference>
<keyword evidence="9" id="KW-1185">Reference proteome</keyword>
<sequence>MNVLVLNAGSSSLKFQLMNTKTREVFTKGNCEKIGLEDGIFGHSEGGEKVKETVDFPDHGAAVRKVIDLINEHGFEMDAIGHRIVQGGWHFTDSALVDDEVLAKIYEVAPLAPLHNYAEAGVIEFCREAYPSIPNVAVFDTSFHMGMPEMSYTYPLPKDVREKYHVRKYGAHGTSHRYEWKTAKEMLGDRCHRLLSCHLGNGSSLCAIEDGVCRDTTMGLTPLDGLMMGTRCGSIDPATVCYLQRVGGYTVDEVDTMMNKQSGLLAMYEKTSDARDIREAALKGDEKALFALDMFAYRAMLHSGSMIFSMAGVDTITFAGGIGENDWPTRQAFCEFLEWLGVRVDREKNKQCVGGIGGVISAAGSSVTVAVIPTDEEYMISLDVERLVK</sequence>
<dbReference type="PANTHER" id="PTHR21060:SF15">
    <property type="entry name" value="ACETATE KINASE-RELATED"/>
    <property type="match status" value="1"/>
</dbReference>
<proteinExistence type="inferred from homology"/>
<dbReference type="GO" id="GO:0000287">
    <property type="term" value="F:magnesium ion binding"/>
    <property type="evidence" value="ECO:0007669"/>
    <property type="project" value="UniProtKB-UniRule"/>
</dbReference>
<keyword evidence="3 6" id="KW-0547">Nucleotide-binding</keyword>
<evidence type="ECO:0000256" key="5">
    <source>
        <dbReference type="ARBA" id="ARBA00022840"/>
    </source>
</evidence>
<evidence type="ECO:0000256" key="1">
    <source>
        <dbReference type="ARBA" id="ARBA00008748"/>
    </source>
</evidence>
<dbReference type="PIRSF" id="PIRSF000722">
    <property type="entry name" value="Acetate_prop_kin"/>
    <property type="match status" value="1"/>
</dbReference>
<reference evidence="8 9" key="1">
    <citation type="submission" date="2018-08" db="EMBL/GenBank/DDBJ databases">
        <title>A genome reference for cultivated species of the human gut microbiota.</title>
        <authorList>
            <person name="Zou Y."/>
            <person name="Xue W."/>
            <person name="Luo G."/>
        </authorList>
    </citation>
    <scope>NUCLEOTIDE SEQUENCE [LARGE SCALE GENOMIC DNA]</scope>
    <source>
        <strain evidence="8 9">AM25-33</strain>
    </source>
</reference>
<dbReference type="InParanoid" id="A0A414NH49"/>
<dbReference type="NCBIfam" id="TIGR00016">
    <property type="entry name" value="ackA"/>
    <property type="match status" value="1"/>
</dbReference>
<dbReference type="SUPFAM" id="SSF53067">
    <property type="entry name" value="Actin-like ATPase domain"/>
    <property type="match status" value="2"/>
</dbReference>
<dbReference type="HAMAP" id="MF_00020">
    <property type="entry name" value="Acetate_kinase"/>
    <property type="match status" value="1"/>
</dbReference>
<dbReference type="GO" id="GO:0006083">
    <property type="term" value="P:acetate metabolic process"/>
    <property type="evidence" value="ECO:0007669"/>
    <property type="project" value="TreeGrafter"/>
</dbReference>
<name>A0A414NH49_9ACTN</name>
<feature type="binding site" evidence="6">
    <location>
        <position position="83"/>
    </location>
    <ligand>
        <name>substrate</name>
    </ligand>
</feature>
<keyword evidence="6" id="KW-0963">Cytoplasm</keyword>
<comment type="function">
    <text evidence="6">Catalyzes the formation of acetyl phosphate from acetate and ATP. Can also catalyze the reverse reaction.</text>
</comment>
<organism evidence="8 9">
    <name type="scientific">Collinsella intestinalis</name>
    <dbReference type="NCBI Taxonomy" id="147207"/>
    <lineage>
        <taxon>Bacteria</taxon>
        <taxon>Bacillati</taxon>
        <taxon>Actinomycetota</taxon>
        <taxon>Coriobacteriia</taxon>
        <taxon>Coriobacteriales</taxon>
        <taxon>Coriobacteriaceae</taxon>
        <taxon>Collinsella</taxon>
    </lineage>
</organism>
<dbReference type="EC" id="2.7.2.1" evidence="6"/>
<dbReference type="RefSeq" id="WP_118103715.1">
    <property type="nucleotide sequence ID" value="NZ_CABJEU010000001.1"/>
</dbReference>
<comment type="catalytic activity">
    <reaction evidence="6">
        <text>acetate + ATP = acetyl phosphate + ADP</text>
        <dbReference type="Rhea" id="RHEA:11352"/>
        <dbReference type="ChEBI" id="CHEBI:22191"/>
        <dbReference type="ChEBI" id="CHEBI:30089"/>
        <dbReference type="ChEBI" id="CHEBI:30616"/>
        <dbReference type="ChEBI" id="CHEBI:456216"/>
        <dbReference type="EC" id="2.7.2.1"/>
    </reaction>
</comment>
<dbReference type="InterPro" id="IPR023865">
    <property type="entry name" value="Aliphatic_acid_kinase_CS"/>
</dbReference>
<dbReference type="EMBL" id="QSLJ01000001">
    <property type="protein sequence ID" value="RHF39068.1"/>
    <property type="molecule type" value="Genomic_DNA"/>
</dbReference>
<feature type="binding site" evidence="6">
    <location>
        <position position="376"/>
    </location>
    <ligand>
        <name>Mg(2+)</name>
        <dbReference type="ChEBI" id="CHEBI:18420"/>
    </ligand>
</feature>
<dbReference type="PANTHER" id="PTHR21060">
    <property type="entry name" value="ACETATE KINASE"/>
    <property type="match status" value="1"/>
</dbReference>
<dbReference type="UniPathway" id="UPA00340">
    <property type="reaction ID" value="UER00458"/>
</dbReference>
<keyword evidence="2 6" id="KW-0808">Transferase</keyword>
<evidence type="ECO:0000256" key="3">
    <source>
        <dbReference type="ARBA" id="ARBA00022741"/>
    </source>
</evidence>
<dbReference type="CDD" id="cd24010">
    <property type="entry name" value="ASKHA_NBD_AcK_PK"/>
    <property type="match status" value="1"/>
</dbReference>
<evidence type="ECO:0000256" key="4">
    <source>
        <dbReference type="ARBA" id="ARBA00022777"/>
    </source>
</evidence>
<feature type="active site" description="Proton donor/acceptor" evidence="6">
    <location>
        <position position="140"/>
    </location>
</feature>
<dbReference type="Proteomes" id="UP000283983">
    <property type="component" value="Unassembled WGS sequence"/>
</dbReference>
<comment type="subcellular location">
    <subcellularLocation>
        <location evidence="6">Cytoplasm</location>
    </subcellularLocation>
</comment>